<accession>A0A644TN79</accession>
<dbReference type="InterPro" id="IPR023393">
    <property type="entry name" value="START-like_dom_sf"/>
</dbReference>
<dbReference type="SUPFAM" id="SSF55961">
    <property type="entry name" value="Bet v1-like"/>
    <property type="match status" value="1"/>
</dbReference>
<comment type="caution">
    <text evidence="1">The sequence shown here is derived from an EMBL/GenBank/DDBJ whole genome shotgun (WGS) entry which is preliminary data.</text>
</comment>
<sequence>MSNAERPYRTSPAGARRAGFRILPGATALLFLLFAGAAAGGVDAQPAQTAQIAQIETDAGKDGTLSRHQGWEVRYGIAAAPASPSALAALVGKAESFAVEVVKHKDEATGEARLYGTGEAHGLFDVPMEAALAIVLDFPNLKAISPRVKEVKVLESAGDHLFVYEDIGINFMGISIGYKLDIEVYADQLSNGALGMRARLVKSHDSKLYASDSSWYFQRVEAGGKTYTYMRTWSSSGLRNPGLGVAGVMKLFTAGELKDQIAAVAKLAAKR</sequence>
<evidence type="ECO:0008006" key="2">
    <source>
        <dbReference type="Google" id="ProtNLM"/>
    </source>
</evidence>
<dbReference type="Gene3D" id="3.30.530.20">
    <property type="match status" value="1"/>
</dbReference>
<name>A0A644TN79_9ZZZZ</name>
<evidence type="ECO:0000313" key="1">
    <source>
        <dbReference type="EMBL" id="MPL67792.1"/>
    </source>
</evidence>
<proteinExistence type="predicted"/>
<reference evidence="1" key="1">
    <citation type="submission" date="2019-08" db="EMBL/GenBank/DDBJ databases">
        <authorList>
            <person name="Kucharzyk K."/>
            <person name="Murdoch R.W."/>
            <person name="Higgins S."/>
            <person name="Loffler F."/>
        </authorList>
    </citation>
    <scope>NUCLEOTIDE SEQUENCE</scope>
</reference>
<organism evidence="1">
    <name type="scientific">bioreactor metagenome</name>
    <dbReference type="NCBI Taxonomy" id="1076179"/>
    <lineage>
        <taxon>unclassified sequences</taxon>
        <taxon>metagenomes</taxon>
        <taxon>ecological metagenomes</taxon>
    </lineage>
</organism>
<dbReference type="EMBL" id="VSSQ01000038">
    <property type="protein sequence ID" value="MPL67792.1"/>
    <property type="molecule type" value="Genomic_DNA"/>
</dbReference>
<protein>
    <recommendedName>
        <fullName evidence="2">START domain-containing protein</fullName>
    </recommendedName>
</protein>
<dbReference type="AlphaFoldDB" id="A0A644TN79"/>
<gene>
    <name evidence="1" type="ORF">SDC9_13495</name>
</gene>